<protein>
    <submittedName>
        <fullName evidence="2">Uncharacterized protein</fullName>
    </submittedName>
</protein>
<name>A0A502ECH6_9MYCO</name>
<accession>A0A502ECH6</accession>
<dbReference type="RefSeq" id="WP_140690462.1">
    <property type="nucleotide sequence ID" value="NZ_RCZG01000004.1"/>
</dbReference>
<dbReference type="Proteomes" id="UP000320095">
    <property type="component" value="Unassembled WGS sequence"/>
</dbReference>
<keyword evidence="3" id="KW-1185">Reference proteome</keyword>
<gene>
    <name evidence="2" type="ORF">EAH80_11200</name>
</gene>
<evidence type="ECO:0000313" key="3">
    <source>
        <dbReference type="Proteomes" id="UP000320095"/>
    </source>
</evidence>
<reference evidence="2 3" key="1">
    <citation type="journal article" date="2019" name="Environ. Microbiol.">
        <title>Species interactions and distinct microbial communities in high Arctic permafrost affected cryosols are associated with the CH4 and CO2 gas fluxes.</title>
        <authorList>
            <person name="Altshuler I."/>
            <person name="Hamel J."/>
            <person name="Turney S."/>
            <person name="Magnuson E."/>
            <person name="Levesque R."/>
            <person name="Greer C."/>
            <person name="Whyte L.G."/>
        </authorList>
    </citation>
    <scope>NUCLEOTIDE SEQUENCE [LARGE SCALE GENOMIC DNA]</scope>
    <source>
        <strain evidence="2 3">S5.20</strain>
    </source>
</reference>
<feature type="compositionally biased region" description="Polar residues" evidence="1">
    <location>
        <begin position="84"/>
        <end position="96"/>
    </location>
</feature>
<organism evidence="2 3">
    <name type="scientific">Mycolicibacterium hodleri</name>
    <dbReference type="NCBI Taxonomy" id="49897"/>
    <lineage>
        <taxon>Bacteria</taxon>
        <taxon>Bacillati</taxon>
        <taxon>Actinomycetota</taxon>
        <taxon>Actinomycetes</taxon>
        <taxon>Mycobacteriales</taxon>
        <taxon>Mycobacteriaceae</taxon>
        <taxon>Mycolicibacterium</taxon>
    </lineage>
</organism>
<comment type="caution">
    <text evidence="2">The sequence shown here is derived from an EMBL/GenBank/DDBJ whole genome shotgun (WGS) entry which is preliminary data.</text>
</comment>
<dbReference type="EMBL" id="RCZG01000004">
    <property type="protein sequence ID" value="TPG34170.1"/>
    <property type="molecule type" value="Genomic_DNA"/>
</dbReference>
<feature type="region of interest" description="Disordered" evidence="1">
    <location>
        <begin position="71"/>
        <end position="96"/>
    </location>
</feature>
<sequence length="96" mass="10653">MNTAPRKSKLRNRWTTDHDTAVQQLAAAVQQVRESDTPAAQEQLRSAVDAARQVGVGWTRIGDTLGIASGNAYQRYRMRPRPSQARQSSYTGHDGE</sequence>
<dbReference type="AlphaFoldDB" id="A0A502ECH6"/>
<evidence type="ECO:0000256" key="1">
    <source>
        <dbReference type="SAM" id="MobiDB-lite"/>
    </source>
</evidence>
<evidence type="ECO:0000313" key="2">
    <source>
        <dbReference type="EMBL" id="TPG34170.1"/>
    </source>
</evidence>
<proteinExistence type="predicted"/>
<dbReference type="OrthoDB" id="68373at2"/>